<protein>
    <submittedName>
        <fullName evidence="3">Uncharacterized protein</fullName>
    </submittedName>
</protein>
<comment type="caution">
    <text evidence="3">The sequence shown here is derived from an EMBL/GenBank/DDBJ whole genome shotgun (WGS) entry which is preliminary data.</text>
</comment>
<accession>A0ABD3MSP8</accession>
<dbReference type="AlphaFoldDB" id="A0ABD3MSP8"/>
<evidence type="ECO:0000313" key="3">
    <source>
        <dbReference type="EMBL" id="KAL3766139.1"/>
    </source>
</evidence>
<evidence type="ECO:0000313" key="4">
    <source>
        <dbReference type="Proteomes" id="UP001530293"/>
    </source>
</evidence>
<feature type="region of interest" description="Disordered" evidence="2">
    <location>
        <begin position="363"/>
        <end position="473"/>
    </location>
</feature>
<proteinExistence type="predicted"/>
<dbReference type="Proteomes" id="UP001530293">
    <property type="component" value="Unassembled WGS sequence"/>
</dbReference>
<feature type="compositionally biased region" description="Low complexity" evidence="2">
    <location>
        <begin position="144"/>
        <end position="153"/>
    </location>
</feature>
<evidence type="ECO:0000256" key="2">
    <source>
        <dbReference type="SAM" id="MobiDB-lite"/>
    </source>
</evidence>
<dbReference type="EMBL" id="JALLBG020000088">
    <property type="protein sequence ID" value="KAL3766139.1"/>
    <property type="molecule type" value="Genomic_DNA"/>
</dbReference>
<organism evidence="3 4">
    <name type="scientific">Discostella pseudostelligera</name>
    <dbReference type="NCBI Taxonomy" id="259834"/>
    <lineage>
        <taxon>Eukaryota</taxon>
        <taxon>Sar</taxon>
        <taxon>Stramenopiles</taxon>
        <taxon>Ochrophyta</taxon>
        <taxon>Bacillariophyta</taxon>
        <taxon>Coscinodiscophyceae</taxon>
        <taxon>Thalassiosirophycidae</taxon>
        <taxon>Stephanodiscales</taxon>
        <taxon>Stephanodiscaceae</taxon>
        <taxon>Discostella</taxon>
    </lineage>
</organism>
<sequence length="512" mass="56739">MMERTPSISNCTKKTMAAQLSLLADEHQPIIATTTAAATDSTDKLLSLTSTSSSNYHSLDSLISSASRDECDEADDNEMATKRDDLQRLNSGGYSGSREEVDDEVFSSVNPIARLRGSRRKCPSTNNTRINNPLPPPPPPPPQQQQQQQQQPPNSDTAILTLLHEMRALEQQLQHQTATHANERDNLRQQLTQSTDTMKQLQQENETIRHENASLKLKMSTILSKLDNFATKCWQFNSASVKKMSEALHIQVHEWSAKLAISDNITSTVTESSSPAEEEAMRSNIMDKLQSMHLEIHDMKSENRKLRMKMKRYQKKMGMLDDVSDEVSHLSGVTQMTSATSMTTMTTSTTTRLMDAMAGFLNEHEGKCGGESGSSNPSSMKKKNTSMMASTSSLSPPQSILKSTFKYDNNTSNEQRGISSNSSLSEQPQGVINAPKVSQSSNTPLVSMGTSIIGSGSSFDQTNSGRRRPSTQKQVNFANFDNALFENVEFQMVTDNENHRLSKPWGGEEREV</sequence>
<keyword evidence="4" id="KW-1185">Reference proteome</keyword>
<reference evidence="3 4" key="1">
    <citation type="submission" date="2024-10" db="EMBL/GenBank/DDBJ databases">
        <title>Updated reference genomes for cyclostephanoid diatoms.</title>
        <authorList>
            <person name="Roberts W.R."/>
            <person name="Alverson A.J."/>
        </authorList>
    </citation>
    <scope>NUCLEOTIDE SEQUENCE [LARGE SCALE GENOMIC DNA]</scope>
    <source>
        <strain evidence="3 4">AJA232-27</strain>
    </source>
</reference>
<feature type="compositionally biased region" description="Pro residues" evidence="2">
    <location>
        <begin position="133"/>
        <end position="143"/>
    </location>
</feature>
<evidence type="ECO:0000256" key="1">
    <source>
        <dbReference type="SAM" id="Coils"/>
    </source>
</evidence>
<keyword evidence="1" id="KW-0175">Coiled coil</keyword>
<gene>
    <name evidence="3" type="ORF">ACHAWU_004139</name>
</gene>
<feature type="compositionally biased region" description="Polar residues" evidence="2">
    <location>
        <begin position="373"/>
        <end position="450"/>
    </location>
</feature>
<feature type="coiled-coil region" evidence="1">
    <location>
        <begin position="166"/>
        <end position="218"/>
    </location>
</feature>
<name>A0ABD3MSP8_9STRA</name>
<feature type="region of interest" description="Disordered" evidence="2">
    <location>
        <begin position="67"/>
        <end position="154"/>
    </location>
</feature>